<evidence type="ECO:0000313" key="1">
    <source>
        <dbReference type="EMBL" id="KAH1097199.1"/>
    </source>
</evidence>
<sequence>FYSNAKLEHNESPRLCYCHHLIFNENSYSPHSQRVWRFDPSPFIQYGSAFELNLHVRVLHLILTWNLIPIKKHAKLRNMDYWWLDCFKSDRLPNLALILFNDITKAIGRGMSTNITFSHGISTHGDTPVSSNQPISYGALHHAGYHFDAASNTWMKHNQLRENEDDDVDAAFDDIPAPNPVPPPPFCHMLLNHPLRLIVLSLMLSIP</sequence>
<evidence type="ECO:0000313" key="2">
    <source>
        <dbReference type="Proteomes" id="UP000828251"/>
    </source>
</evidence>
<dbReference type="EMBL" id="JAIQCV010000005">
    <property type="protein sequence ID" value="KAH1097199.1"/>
    <property type="molecule type" value="Genomic_DNA"/>
</dbReference>
<accession>A0A9D3VWD7</accession>
<name>A0A9D3VWD7_9ROSI</name>
<feature type="non-terminal residue" evidence="1">
    <location>
        <position position="1"/>
    </location>
</feature>
<organism evidence="1 2">
    <name type="scientific">Gossypium stocksii</name>
    <dbReference type="NCBI Taxonomy" id="47602"/>
    <lineage>
        <taxon>Eukaryota</taxon>
        <taxon>Viridiplantae</taxon>
        <taxon>Streptophyta</taxon>
        <taxon>Embryophyta</taxon>
        <taxon>Tracheophyta</taxon>
        <taxon>Spermatophyta</taxon>
        <taxon>Magnoliopsida</taxon>
        <taxon>eudicotyledons</taxon>
        <taxon>Gunneridae</taxon>
        <taxon>Pentapetalae</taxon>
        <taxon>rosids</taxon>
        <taxon>malvids</taxon>
        <taxon>Malvales</taxon>
        <taxon>Malvaceae</taxon>
        <taxon>Malvoideae</taxon>
        <taxon>Gossypium</taxon>
    </lineage>
</organism>
<dbReference type="OrthoDB" id="946349at2759"/>
<protein>
    <submittedName>
        <fullName evidence="1">Uncharacterized protein</fullName>
    </submittedName>
</protein>
<dbReference type="Proteomes" id="UP000828251">
    <property type="component" value="Unassembled WGS sequence"/>
</dbReference>
<dbReference type="AlphaFoldDB" id="A0A9D3VWD7"/>
<gene>
    <name evidence="1" type="ORF">J1N35_014120</name>
</gene>
<keyword evidence="2" id="KW-1185">Reference proteome</keyword>
<comment type="caution">
    <text evidence="1">The sequence shown here is derived from an EMBL/GenBank/DDBJ whole genome shotgun (WGS) entry which is preliminary data.</text>
</comment>
<proteinExistence type="predicted"/>
<reference evidence="1 2" key="1">
    <citation type="journal article" date="2021" name="Plant Biotechnol. J.">
        <title>Multi-omics assisted identification of the key and species-specific regulatory components of drought-tolerant mechanisms in Gossypium stocksii.</title>
        <authorList>
            <person name="Yu D."/>
            <person name="Ke L."/>
            <person name="Zhang D."/>
            <person name="Wu Y."/>
            <person name="Sun Y."/>
            <person name="Mei J."/>
            <person name="Sun J."/>
            <person name="Sun Y."/>
        </authorList>
    </citation>
    <scope>NUCLEOTIDE SEQUENCE [LARGE SCALE GENOMIC DNA]</scope>
    <source>
        <strain evidence="2">cv. E1</strain>
        <tissue evidence="1">Leaf</tissue>
    </source>
</reference>